<accession>A0A561R362</accession>
<dbReference type="GO" id="GO:0008270">
    <property type="term" value="F:zinc ion binding"/>
    <property type="evidence" value="ECO:0007669"/>
    <property type="project" value="InterPro"/>
</dbReference>
<dbReference type="InterPro" id="IPR018511">
    <property type="entry name" value="Hemolysin-typ_Ca-bd_CS"/>
</dbReference>
<evidence type="ECO:0000256" key="5">
    <source>
        <dbReference type="ARBA" id="ARBA00022737"/>
    </source>
</evidence>
<dbReference type="PROSITE" id="PS00330">
    <property type="entry name" value="HEMOLYSIN_CALCIUM"/>
    <property type="match status" value="3"/>
</dbReference>
<keyword evidence="8" id="KW-1185">Reference proteome</keyword>
<proteinExistence type="inferred from homology"/>
<dbReference type="InterPro" id="IPR006026">
    <property type="entry name" value="Peptidase_Metallo"/>
</dbReference>
<dbReference type="InterPro" id="IPR011049">
    <property type="entry name" value="Serralysin-like_metalloprot_C"/>
</dbReference>
<dbReference type="CDD" id="cd04277">
    <property type="entry name" value="ZnMc_serralysin_like"/>
    <property type="match status" value="1"/>
</dbReference>
<dbReference type="GO" id="GO:0008237">
    <property type="term" value="F:metallopeptidase activity"/>
    <property type="evidence" value="ECO:0007669"/>
    <property type="project" value="InterPro"/>
</dbReference>
<dbReference type="SMART" id="SM00235">
    <property type="entry name" value="ZnMc"/>
    <property type="match status" value="1"/>
</dbReference>
<dbReference type="Pfam" id="PF08548">
    <property type="entry name" value="Peptidase_M10_C"/>
    <property type="match status" value="1"/>
</dbReference>
<dbReference type="InterPro" id="IPR001343">
    <property type="entry name" value="Hemolysn_Ca-bd"/>
</dbReference>
<organism evidence="7 8">
    <name type="scientific">Neorhizobium alkalisoli</name>
    <dbReference type="NCBI Taxonomy" id="528178"/>
    <lineage>
        <taxon>Bacteria</taxon>
        <taxon>Pseudomonadati</taxon>
        <taxon>Pseudomonadota</taxon>
        <taxon>Alphaproteobacteria</taxon>
        <taxon>Hyphomicrobiales</taxon>
        <taxon>Rhizobiaceae</taxon>
        <taxon>Rhizobium/Agrobacterium group</taxon>
        <taxon>Neorhizobium</taxon>
    </lineage>
</organism>
<dbReference type="GO" id="GO:0005615">
    <property type="term" value="C:extracellular space"/>
    <property type="evidence" value="ECO:0007669"/>
    <property type="project" value="InterPro"/>
</dbReference>
<evidence type="ECO:0000256" key="2">
    <source>
        <dbReference type="ARBA" id="ARBA00004613"/>
    </source>
</evidence>
<dbReference type="SUPFAM" id="SSF51120">
    <property type="entry name" value="beta-Roll"/>
    <property type="match status" value="1"/>
</dbReference>
<keyword evidence="4" id="KW-0964">Secreted</keyword>
<comment type="similarity">
    <text evidence="3">Belongs to the peptidase M10B family.</text>
</comment>
<evidence type="ECO:0000256" key="1">
    <source>
        <dbReference type="ARBA" id="ARBA00001913"/>
    </source>
</evidence>
<reference evidence="7 8" key="1">
    <citation type="submission" date="2019-06" db="EMBL/GenBank/DDBJ databases">
        <title>Sorghum-associated microbial communities from plants grown in Nebraska, USA.</title>
        <authorList>
            <person name="Schachtman D."/>
        </authorList>
    </citation>
    <scope>NUCLEOTIDE SEQUENCE [LARGE SCALE GENOMIC DNA]</scope>
    <source>
        <strain evidence="7 8">1225</strain>
    </source>
</reference>
<gene>
    <name evidence="7" type="ORF">FHW37_102708</name>
</gene>
<protein>
    <submittedName>
        <fullName evidence="7">Serralysin</fullName>
    </submittedName>
</protein>
<dbReference type="GO" id="GO:0006508">
    <property type="term" value="P:proteolysis"/>
    <property type="evidence" value="ECO:0007669"/>
    <property type="project" value="InterPro"/>
</dbReference>
<feature type="domain" description="Peptidase metallopeptidase" evidence="6">
    <location>
        <begin position="15"/>
        <end position="208"/>
    </location>
</feature>
<keyword evidence="5" id="KW-0677">Repeat</keyword>
<dbReference type="InterPro" id="IPR013858">
    <property type="entry name" value="Peptidase_M10B_C"/>
</dbReference>
<evidence type="ECO:0000313" key="7">
    <source>
        <dbReference type="EMBL" id="TWF57068.1"/>
    </source>
</evidence>
<dbReference type="OrthoDB" id="223957at2"/>
<evidence type="ECO:0000256" key="3">
    <source>
        <dbReference type="ARBA" id="ARBA00009490"/>
    </source>
</evidence>
<dbReference type="AlphaFoldDB" id="A0A561R362"/>
<dbReference type="EMBL" id="VIWP01000002">
    <property type="protein sequence ID" value="TWF57068.1"/>
    <property type="molecule type" value="Genomic_DNA"/>
</dbReference>
<dbReference type="Pfam" id="PF00353">
    <property type="entry name" value="HemolysinCabind"/>
    <property type="match status" value="2"/>
</dbReference>
<evidence type="ECO:0000313" key="8">
    <source>
        <dbReference type="Proteomes" id="UP000320653"/>
    </source>
</evidence>
<dbReference type="SUPFAM" id="SSF55486">
    <property type="entry name" value="Metalloproteases ('zincins'), catalytic domain"/>
    <property type="match status" value="1"/>
</dbReference>
<evidence type="ECO:0000259" key="6">
    <source>
        <dbReference type="SMART" id="SM00235"/>
    </source>
</evidence>
<dbReference type="RefSeq" id="WP_145635278.1">
    <property type="nucleotide sequence ID" value="NZ_VIWP01000002.1"/>
</dbReference>
<dbReference type="InterPro" id="IPR034033">
    <property type="entry name" value="Serralysin-like"/>
</dbReference>
<comment type="cofactor">
    <cofactor evidence="1">
        <name>Ca(2+)</name>
        <dbReference type="ChEBI" id="CHEBI:29108"/>
    </cofactor>
</comment>
<dbReference type="InterPro" id="IPR024079">
    <property type="entry name" value="MetalloPept_cat_dom_sf"/>
</dbReference>
<dbReference type="Proteomes" id="UP000320653">
    <property type="component" value="Unassembled WGS sequence"/>
</dbReference>
<dbReference type="Gene3D" id="3.40.390.10">
    <property type="entry name" value="Collagenase (Catalytic Domain)"/>
    <property type="match status" value="1"/>
</dbReference>
<comment type="subcellular location">
    <subcellularLocation>
        <location evidence="2">Secreted</location>
    </subcellularLocation>
</comment>
<dbReference type="PRINTS" id="PR00313">
    <property type="entry name" value="CABNDNGRPT"/>
</dbReference>
<comment type="caution">
    <text evidence="7">The sequence shown here is derived from an EMBL/GenBank/DDBJ whole genome shotgun (WGS) entry which is preliminary data.</text>
</comment>
<dbReference type="Gene3D" id="2.150.10.10">
    <property type="entry name" value="Serralysin-like metalloprotease, C-terminal"/>
    <property type="match status" value="1"/>
</dbReference>
<name>A0A561R362_9HYPH</name>
<dbReference type="GO" id="GO:0005509">
    <property type="term" value="F:calcium ion binding"/>
    <property type="evidence" value="ECO:0007669"/>
    <property type="project" value="InterPro"/>
</dbReference>
<evidence type="ECO:0000256" key="4">
    <source>
        <dbReference type="ARBA" id="ARBA00022525"/>
    </source>
</evidence>
<sequence length="475" mass="50825">MATKKSLTTAQAAAQLTRYDSSWSDYLKEHATVTYAYRASIPSGYEGDYIEASTFQRFTSSQIAISELIFKQFEDVAGITLTRVSGTDGYSDDATILLGNYADRANSDTYGYSYTVGYGDRSAASTDGDFWYNLRGPNDNGNSPNIRVGSDDYNTVMHELGHSLGLEHPTDYPDDFDYASDASYVEDSLQYTVMSYFDASETGAVFGGRYLKTLGLHDIAALQRLYGANMTTRTGNDTYGFGGDGVYGLSSASDKSVFSIWDAGGNDTLNFAKYSNKQVIDLNAEHFSSVGGLKYNVSIAKGVTIENAIGGSGADEITGNAVANKLEGRGGNDTLIGNGGNDKLYGGGGNDLLYGGTGKDTLSGGAGRDYFVFGGSALSKLGLDLILDFGKGDKITLLDTTFTVFDSDKKTGVSKADFSSGTSVKSMGKGDHLFYDTKDHWVYYDRDGAGTGAAAIKLAELDNNYKLAFNDFLIA</sequence>